<evidence type="ECO:0000313" key="2">
    <source>
        <dbReference type="Proteomes" id="UP000507470"/>
    </source>
</evidence>
<dbReference type="Proteomes" id="UP000507470">
    <property type="component" value="Unassembled WGS sequence"/>
</dbReference>
<gene>
    <name evidence="1" type="ORF">MCOR_17053</name>
</gene>
<sequence length="412" mass="48835">MNEKIPKTGYDRANKRLKNRKPYWNDNLTNLWNDMRHKEKDFVQCDGNRNVKSALRREYSQARDVFDKNLRRTERTYKKAMAVDIETMVTTNPNEFWEKIRKLGPRNVKDIPMEVVDESGEVVTNEKDVLNKWRIDFENLYNGKNNTEFENDHYNQSKVHKQLLESEMEDPLFMPNEDLNSNITIDEITNIVMHAKSKSASGPDQIPYGVLKYPTIIQTLQQLFQLIFDTSIIPTIWRKAIICPVLKDPSSDLRVPMNYREMNIQHLYSNIWNDNIQQVPKLRTYITFKSAFNQEQYVKINLTKVERSHLAQFRCGILPLRIETGRYIGERLEERLCKFCTADVTETETHFLLDCTFYSDIREHVFGELLLTTSFISMDNNEKLIFLIISHTRKLAKYIVQAYFKRRNSVYK</sequence>
<proteinExistence type="predicted"/>
<reference evidence="1 2" key="1">
    <citation type="submission" date="2020-06" db="EMBL/GenBank/DDBJ databases">
        <authorList>
            <person name="Li R."/>
            <person name="Bekaert M."/>
        </authorList>
    </citation>
    <scope>NUCLEOTIDE SEQUENCE [LARGE SCALE GENOMIC DNA]</scope>
    <source>
        <strain evidence="2">wild</strain>
    </source>
</reference>
<keyword evidence="2" id="KW-1185">Reference proteome</keyword>
<dbReference type="PANTHER" id="PTHR19446">
    <property type="entry name" value="REVERSE TRANSCRIPTASES"/>
    <property type="match status" value="1"/>
</dbReference>
<protein>
    <submittedName>
        <fullName evidence="1">Uncharacterized protein</fullName>
    </submittedName>
</protein>
<accession>A0A6J8BB51</accession>
<dbReference type="OrthoDB" id="8052021at2759"/>
<name>A0A6J8BB51_MYTCO</name>
<dbReference type="EMBL" id="CACVKT020003002">
    <property type="protein sequence ID" value="CAC5381142.1"/>
    <property type="molecule type" value="Genomic_DNA"/>
</dbReference>
<evidence type="ECO:0000313" key="1">
    <source>
        <dbReference type="EMBL" id="CAC5381142.1"/>
    </source>
</evidence>
<organism evidence="1 2">
    <name type="scientific">Mytilus coruscus</name>
    <name type="common">Sea mussel</name>
    <dbReference type="NCBI Taxonomy" id="42192"/>
    <lineage>
        <taxon>Eukaryota</taxon>
        <taxon>Metazoa</taxon>
        <taxon>Spiralia</taxon>
        <taxon>Lophotrochozoa</taxon>
        <taxon>Mollusca</taxon>
        <taxon>Bivalvia</taxon>
        <taxon>Autobranchia</taxon>
        <taxon>Pteriomorphia</taxon>
        <taxon>Mytilida</taxon>
        <taxon>Mytiloidea</taxon>
        <taxon>Mytilidae</taxon>
        <taxon>Mytilinae</taxon>
        <taxon>Mytilus</taxon>
    </lineage>
</organism>
<dbReference type="AlphaFoldDB" id="A0A6J8BB51"/>